<feature type="region of interest" description="Disordered" evidence="1">
    <location>
        <begin position="574"/>
        <end position="607"/>
    </location>
</feature>
<organism evidence="2 3">
    <name type="scientific">Endocarpon pusillum</name>
    <dbReference type="NCBI Taxonomy" id="364733"/>
    <lineage>
        <taxon>Eukaryota</taxon>
        <taxon>Fungi</taxon>
        <taxon>Dikarya</taxon>
        <taxon>Ascomycota</taxon>
        <taxon>Pezizomycotina</taxon>
        <taxon>Eurotiomycetes</taxon>
        <taxon>Chaetothyriomycetidae</taxon>
        <taxon>Verrucariales</taxon>
        <taxon>Verrucariaceae</taxon>
        <taxon>Endocarpon</taxon>
    </lineage>
</organism>
<accession>A0A8H7E6C9</accession>
<feature type="compositionally biased region" description="Polar residues" evidence="1">
    <location>
        <begin position="290"/>
        <end position="309"/>
    </location>
</feature>
<feature type="region of interest" description="Disordered" evidence="1">
    <location>
        <begin position="69"/>
        <end position="138"/>
    </location>
</feature>
<protein>
    <submittedName>
        <fullName evidence="2">Uncharacterized protein</fullName>
    </submittedName>
</protein>
<feature type="region of interest" description="Disordered" evidence="1">
    <location>
        <begin position="157"/>
        <end position="419"/>
    </location>
</feature>
<proteinExistence type="predicted"/>
<dbReference type="OrthoDB" id="3437607at2759"/>
<dbReference type="EMBL" id="JAACFV010000033">
    <property type="protein sequence ID" value="KAF7510100.1"/>
    <property type="molecule type" value="Genomic_DNA"/>
</dbReference>
<reference evidence="2" key="1">
    <citation type="submission" date="2020-02" db="EMBL/GenBank/DDBJ databases">
        <authorList>
            <person name="Palmer J.M."/>
        </authorList>
    </citation>
    <scope>NUCLEOTIDE SEQUENCE</scope>
    <source>
        <strain evidence="2">EPUS1.4</strain>
        <tissue evidence="2">Thallus</tissue>
    </source>
</reference>
<feature type="compositionally biased region" description="Acidic residues" evidence="1">
    <location>
        <begin position="181"/>
        <end position="190"/>
    </location>
</feature>
<evidence type="ECO:0000313" key="2">
    <source>
        <dbReference type="EMBL" id="KAF7510100.1"/>
    </source>
</evidence>
<feature type="compositionally biased region" description="Low complexity" evidence="1">
    <location>
        <begin position="356"/>
        <end position="366"/>
    </location>
</feature>
<dbReference type="AlphaFoldDB" id="A0A8H7E6C9"/>
<feature type="compositionally biased region" description="Basic and acidic residues" evidence="1">
    <location>
        <begin position="581"/>
        <end position="596"/>
    </location>
</feature>
<feature type="compositionally biased region" description="Polar residues" evidence="1">
    <location>
        <begin position="94"/>
        <end position="107"/>
    </location>
</feature>
<feature type="compositionally biased region" description="Basic and acidic residues" evidence="1">
    <location>
        <begin position="83"/>
        <end position="93"/>
    </location>
</feature>
<evidence type="ECO:0000313" key="3">
    <source>
        <dbReference type="Proteomes" id="UP000606974"/>
    </source>
</evidence>
<sequence length="617" mass="68127">MIRFPPTSIALSESDIEFHLREIQIKQQLYAQGFTPKEVQRYYNERHGQVNGCDAQEEVVLTLTQGSTCSQAKTKPGQGVEPDVLKSDRHRPSVDSTSMQTVSSSENVQRENKPSSTVPEPLSSSPASMPSSPPVMQSTVPYRHAAVRQSSLLRIMQTAGSQSSTNSPSSGQDYELRDRGEEGDEIDAGLDDFLPSPATRTRSYRPRSRTYTYISSEAGPPTPPNQPKSDQGSSPPLWHRPDQSDGSALEPSERSSQQKRLLLNAESSPAWLGPEIPSPLTLPPPLSISRRTSSLQVSLPDRTSLNTSMIKHPRTTAALSPSLPERPLITYAEDNPPARSSMPGNFPSIPPRANTSPEPSSSILDSPSPPQRPPRTEPRNPTHRHNGTFGVYNDQLPAGTQPQTPTDLQSSRRRAVAERNVAYTAPPGQIRTTGRLIGADHDGEQVGAQSPTVRTARVRERRAREFGRWRHVRMEAFRGSAVRGLEAEGEEGEGEDAAVIVGLEMDGAITPEFAARRLRFDGQDGNDDANVEADGQTERRLGREWARFSRMGRQREVTLNWRDEFDEHRVGEENFETADMLEERRRRDGRERRMGDGAEGEGPNVVGFAVVETTPEG</sequence>
<dbReference type="Proteomes" id="UP000606974">
    <property type="component" value="Unassembled WGS sequence"/>
</dbReference>
<gene>
    <name evidence="2" type="ORF">GJ744_006999</name>
</gene>
<feature type="compositionally biased region" description="Low complexity" evidence="1">
    <location>
        <begin position="119"/>
        <end position="130"/>
    </location>
</feature>
<feature type="compositionally biased region" description="Low complexity" evidence="1">
    <location>
        <begin position="161"/>
        <end position="170"/>
    </location>
</feature>
<name>A0A8H7E6C9_9EURO</name>
<comment type="caution">
    <text evidence="2">The sequence shown here is derived from an EMBL/GenBank/DDBJ whole genome shotgun (WGS) entry which is preliminary data.</text>
</comment>
<feature type="compositionally biased region" description="Polar residues" evidence="1">
    <location>
        <begin position="398"/>
        <end position="409"/>
    </location>
</feature>
<feature type="compositionally biased region" description="Pro residues" evidence="1">
    <location>
        <begin position="276"/>
        <end position="286"/>
    </location>
</feature>
<keyword evidence="3" id="KW-1185">Reference proteome</keyword>
<evidence type="ECO:0000256" key="1">
    <source>
        <dbReference type="SAM" id="MobiDB-lite"/>
    </source>
</evidence>